<dbReference type="RefSeq" id="WP_203935861.1">
    <property type="nucleotide sequence ID" value="NZ_BOON01000053.1"/>
</dbReference>
<dbReference type="Proteomes" id="UP000599074">
    <property type="component" value="Unassembled WGS sequence"/>
</dbReference>
<organism evidence="2 3">
    <name type="scientific">Planosporangium mesophilum</name>
    <dbReference type="NCBI Taxonomy" id="689768"/>
    <lineage>
        <taxon>Bacteria</taxon>
        <taxon>Bacillati</taxon>
        <taxon>Actinomycetota</taxon>
        <taxon>Actinomycetes</taxon>
        <taxon>Micromonosporales</taxon>
        <taxon>Micromonosporaceae</taxon>
        <taxon>Planosporangium</taxon>
    </lineage>
</organism>
<comment type="caution">
    <text evidence="2">The sequence shown here is derived from an EMBL/GenBank/DDBJ whole genome shotgun (WGS) entry which is preliminary data.</text>
</comment>
<evidence type="ECO:0000313" key="3">
    <source>
        <dbReference type="Proteomes" id="UP000599074"/>
    </source>
</evidence>
<accession>A0A8J3TEC6</accession>
<sequence length="86" mass="8536">MSPAYTGTSTSGQGVQPTATMAADEGLLATVAPIWQIVIGGCVLVALVAASARLARRGRSRMTTALLITGLAIVGLAVVGVLTGGR</sequence>
<evidence type="ECO:0000313" key="2">
    <source>
        <dbReference type="EMBL" id="GII25570.1"/>
    </source>
</evidence>
<gene>
    <name evidence="2" type="ORF">Pme01_51670</name>
</gene>
<name>A0A8J3TEC6_9ACTN</name>
<keyword evidence="3" id="KW-1185">Reference proteome</keyword>
<keyword evidence="1" id="KW-0472">Membrane</keyword>
<feature type="transmembrane region" description="Helical" evidence="1">
    <location>
        <begin position="34"/>
        <end position="52"/>
    </location>
</feature>
<keyword evidence="1" id="KW-0812">Transmembrane</keyword>
<proteinExistence type="predicted"/>
<evidence type="ECO:0000256" key="1">
    <source>
        <dbReference type="SAM" id="Phobius"/>
    </source>
</evidence>
<dbReference type="AlphaFoldDB" id="A0A8J3TEC6"/>
<keyword evidence="1" id="KW-1133">Transmembrane helix</keyword>
<protein>
    <submittedName>
        <fullName evidence="2">Uncharacterized protein</fullName>
    </submittedName>
</protein>
<feature type="transmembrane region" description="Helical" evidence="1">
    <location>
        <begin position="64"/>
        <end position="83"/>
    </location>
</feature>
<reference evidence="2" key="1">
    <citation type="submission" date="2021-01" db="EMBL/GenBank/DDBJ databases">
        <title>Whole genome shotgun sequence of Planosporangium mesophilum NBRC 109066.</title>
        <authorList>
            <person name="Komaki H."/>
            <person name="Tamura T."/>
        </authorList>
    </citation>
    <scope>NUCLEOTIDE SEQUENCE</scope>
    <source>
        <strain evidence="2">NBRC 109066</strain>
    </source>
</reference>
<dbReference type="EMBL" id="BOON01000053">
    <property type="protein sequence ID" value="GII25570.1"/>
    <property type="molecule type" value="Genomic_DNA"/>
</dbReference>